<dbReference type="Proteomes" id="UP000257144">
    <property type="component" value="Unassembled WGS sequence"/>
</dbReference>
<dbReference type="PANTHER" id="PTHR21599">
    <property type="entry name" value="GLYCERATE KINASE"/>
    <property type="match status" value="1"/>
</dbReference>
<keyword evidence="6" id="KW-1185">Reference proteome</keyword>
<evidence type="ECO:0000313" key="5">
    <source>
        <dbReference type="EMBL" id="RDU38329.1"/>
    </source>
</evidence>
<dbReference type="Gene3D" id="3.90.1510.10">
    <property type="entry name" value="Glycerate kinase, domain 2"/>
    <property type="match status" value="1"/>
</dbReference>
<dbReference type="NCBIfam" id="TIGR00045">
    <property type="entry name" value="glycerate kinase"/>
    <property type="match status" value="1"/>
</dbReference>
<evidence type="ECO:0000256" key="2">
    <source>
        <dbReference type="ARBA" id="ARBA00022679"/>
    </source>
</evidence>
<dbReference type="InterPro" id="IPR004381">
    <property type="entry name" value="Glycerate_kinase"/>
</dbReference>
<dbReference type="PANTHER" id="PTHR21599:SF0">
    <property type="entry name" value="GLYCERATE KINASE"/>
    <property type="match status" value="1"/>
</dbReference>
<keyword evidence="3 4" id="KW-0418">Kinase</keyword>
<gene>
    <name evidence="5" type="ORF">DRW41_01825</name>
</gene>
<evidence type="ECO:0000256" key="4">
    <source>
        <dbReference type="PIRNR" id="PIRNR006078"/>
    </source>
</evidence>
<dbReference type="AlphaFoldDB" id="A0A3D8GVU9"/>
<evidence type="ECO:0000313" key="6">
    <source>
        <dbReference type="Proteomes" id="UP000257144"/>
    </source>
</evidence>
<dbReference type="SUPFAM" id="SSF110738">
    <property type="entry name" value="Glycerate kinase I"/>
    <property type="match status" value="1"/>
</dbReference>
<dbReference type="GO" id="GO:0031388">
    <property type="term" value="P:organic acid phosphorylation"/>
    <property type="evidence" value="ECO:0007669"/>
    <property type="project" value="UniProtKB-UniRule"/>
</dbReference>
<proteinExistence type="inferred from homology"/>
<evidence type="ECO:0000256" key="3">
    <source>
        <dbReference type="ARBA" id="ARBA00022777"/>
    </source>
</evidence>
<dbReference type="EMBL" id="QNQT01000001">
    <property type="protein sequence ID" value="RDU38329.1"/>
    <property type="molecule type" value="Genomic_DNA"/>
</dbReference>
<accession>A0A3D8GVU9</accession>
<protein>
    <submittedName>
        <fullName evidence="5">Glycerate kinase</fullName>
    </submittedName>
</protein>
<dbReference type="InterPro" id="IPR018193">
    <property type="entry name" value="Glyc_kinase_flavodox-like_fold"/>
</dbReference>
<dbReference type="PIRSF" id="PIRSF006078">
    <property type="entry name" value="GlxK"/>
    <property type="match status" value="1"/>
</dbReference>
<reference evidence="5 6" key="1">
    <citation type="submission" date="2018-07" db="EMBL/GenBank/DDBJ databases">
        <title>Bacillus sp. YLB-04 draft genome sequence.</title>
        <authorList>
            <person name="Yu L."/>
            <person name="Tang X."/>
        </authorList>
    </citation>
    <scope>NUCLEOTIDE SEQUENCE [LARGE SCALE GENOMIC DNA]</scope>
    <source>
        <strain evidence="5 6">YLB-04</strain>
    </source>
</reference>
<dbReference type="Pfam" id="PF02595">
    <property type="entry name" value="Gly_kinase"/>
    <property type="match status" value="1"/>
</dbReference>
<evidence type="ECO:0000256" key="1">
    <source>
        <dbReference type="ARBA" id="ARBA00006284"/>
    </source>
</evidence>
<keyword evidence="2 4" id="KW-0808">Transferase</keyword>
<dbReference type="RefSeq" id="WP_115450252.1">
    <property type="nucleotide sequence ID" value="NZ_QNQT01000001.1"/>
</dbReference>
<name>A0A3D8GVU9_9BACI</name>
<organism evidence="5 6">
    <name type="scientific">Neobacillus piezotolerans</name>
    <dbReference type="NCBI Taxonomy" id="2259171"/>
    <lineage>
        <taxon>Bacteria</taxon>
        <taxon>Bacillati</taxon>
        <taxon>Bacillota</taxon>
        <taxon>Bacilli</taxon>
        <taxon>Bacillales</taxon>
        <taxon>Bacillaceae</taxon>
        <taxon>Neobacillus</taxon>
    </lineage>
</organism>
<dbReference type="OrthoDB" id="9774290at2"/>
<comment type="caution">
    <text evidence="5">The sequence shown here is derived from an EMBL/GenBank/DDBJ whole genome shotgun (WGS) entry which is preliminary data.</text>
</comment>
<dbReference type="InterPro" id="IPR036129">
    <property type="entry name" value="Glycerate_kinase_sf"/>
</dbReference>
<dbReference type="GO" id="GO:0008887">
    <property type="term" value="F:glycerate kinase activity"/>
    <property type="evidence" value="ECO:0007669"/>
    <property type="project" value="UniProtKB-UniRule"/>
</dbReference>
<sequence length="388" mass="40910">MKKEITIVLAPDSFKECMTAKEACEAMERGINKSGFPTRCIHVPMADGGEGTMRSLADATGGRIFTKTVSGPLGEDVDAEYAILGDGETAAIEMAAASGIHLLPKEKRNPLITSTYGTGQLISACLDLGIKKLLIGIGGSATNDGGAGMVQALGGRFLDENGNELPKGGGSLGKLRGIDLDRLDQRLKSIAVEVACDVSNPLCGPEGASRVFGPQKGASPEMVETLDENLRNFAEVIKKQLGNDVIDIPGAGAAGGLGAGLMAFMQASLKPGISLIIEYTGLEERVKNADMVWTGEGSIDFQTQYGKTPYGVAELAKNWNKPVIAFAGKIGNAIEPLYEKIDAIFGITEGAVPLEEALAKGPRNLERASENVARLLAIKKDCKFFYDE</sequence>
<comment type="similarity">
    <text evidence="1 4">Belongs to the glycerate kinase type-1 family.</text>
</comment>
<dbReference type="InterPro" id="IPR018197">
    <property type="entry name" value="Glycerate_kinase_RE-like"/>
</dbReference>
<dbReference type="Gene3D" id="3.40.50.10350">
    <property type="entry name" value="Glycerate kinase, domain 1"/>
    <property type="match status" value="1"/>
</dbReference>